<dbReference type="Gene3D" id="2.40.10.10">
    <property type="entry name" value="Trypsin-like serine proteases"/>
    <property type="match status" value="2"/>
</dbReference>
<keyword evidence="2" id="KW-1185">Reference proteome</keyword>
<dbReference type="EMBL" id="CP001287">
    <property type="protein sequence ID" value="ACK66298.1"/>
    <property type="molecule type" value="Genomic_DNA"/>
</dbReference>
<organism evidence="1 2">
    <name type="scientific">Rippkaea orientalis (strain PCC 8801 / RF-1)</name>
    <name type="common">Cyanothece sp. (strain PCC 8801)</name>
    <dbReference type="NCBI Taxonomy" id="41431"/>
    <lineage>
        <taxon>Bacteria</taxon>
        <taxon>Bacillati</taxon>
        <taxon>Cyanobacteriota</taxon>
        <taxon>Cyanophyceae</taxon>
        <taxon>Oscillatoriophycideae</taxon>
        <taxon>Chroococcales</taxon>
        <taxon>Aphanothecaceae</taxon>
        <taxon>Rippkaea</taxon>
        <taxon>Rippkaea orientalis</taxon>
    </lineage>
</organism>
<proteinExistence type="predicted"/>
<evidence type="ECO:0000313" key="1">
    <source>
        <dbReference type="EMBL" id="ACK66298.1"/>
    </source>
</evidence>
<evidence type="ECO:0000313" key="2">
    <source>
        <dbReference type="Proteomes" id="UP000008204"/>
    </source>
</evidence>
<dbReference type="InterPro" id="IPR043504">
    <property type="entry name" value="Peptidase_S1_PA_chymotrypsin"/>
</dbReference>
<dbReference type="InterPro" id="IPR009003">
    <property type="entry name" value="Peptidase_S1_PA"/>
</dbReference>
<dbReference type="KEGG" id="cyp:PCC8801_2279"/>
<sequence>MQWTLNYQKFWLIFLGIVISSEVAIAVPKPLEKIAKEITVRVVGKSGGTGILIDRRKNSYTVLTNAHVFKQPGERAIITNDGKCYPIIPKTIQTLPQLDLAVLVFSSPVNYSLAKMGKSEQLTPNQTVYVSGWAASGGTLHSRVFLITEGELTKTNSSLPLGYRLTYTNLVRVGMSGGSVLDEQGNVVGINGIVHFANNTSDQIVASAIPINSFIPWYNQHKNKLPLPPVTTTKCQNNWQ</sequence>
<dbReference type="STRING" id="41431.PCC8801_2279"/>
<dbReference type="RefSeq" id="WP_012595566.1">
    <property type="nucleotide sequence ID" value="NC_011726.1"/>
</dbReference>
<gene>
    <name evidence="1" type="ordered locus">PCC8801_2279</name>
</gene>
<name>B7K1A3_RIPO1</name>
<dbReference type="HOGENOM" id="CLU_005774_0_0_3"/>
<accession>B7K1A3</accession>
<dbReference type="AlphaFoldDB" id="B7K1A3"/>
<dbReference type="eggNOG" id="COG0265">
    <property type="taxonomic scope" value="Bacteria"/>
</dbReference>
<protein>
    <submittedName>
        <fullName evidence="1">WD-40 repeat-containing protein</fullName>
    </submittedName>
</protein>
<dbReference type="Pfam" id="PF13365">
    <property type="entry name" value="Trypsin_2"/>
    <property type="match status" value="1"/>
</dbReference>
<reference evidence="2" key="1">
    <citation type="journal article" date="2011" name="MBio">
        <title>Novel metabolic attributes of the genus Cyanothece, comprising a group of unicellular nitrogen-fixing Cyanobacteria.</title>
        <authorList>
            <person name="Bandyopadhyay A."/>
            <person name="Elvitigala T."/>
            <person name="Welsh E."/>
            <person name="Stockel J."/>
            <person name="Liberton M."/>
            <person name="Min H."/>
            <person name="Sherman L.A."/>
            <person name="Pakrasi H.B."/>
        </authorList>
    </citation>
    <scope>NUCLEOTIDE SEQUENCE [LARGE SCALE GENOMIC DNA]</scope>
    <source>
        <strain evidence="2">PCC 8801</strain>
    </source>
</reference>
<dbReference type="OrthoDB" id="467315at2"/>
<dbReference type="Proteomes" id="UP000008204">
    <property type="component" value="Chromosome"/>
</dbReference>
<dbReference type="SUPFAM" id="SSF50494">
    <property type="entry name" value="Trypsin-like serine proteases"/>
    <property type="match status" value="1"/>
</dbReference>